<sequence>MSYILRVVIILFSSLFFFVNCSTDKDKMTAENTAADILQGIKQVANIEVSGAENAYTFQVTIESPDTGCDQYADWWEVVDLEGNLVFRRILDHSHVTEQPFTRVGENVEISEDQEVYIRMHMNNSGYAVKAQTGSVAKGFRPKELEADFAKNLEKLEPLPEACAF</sequence>
<dbReference type="EMBL" id="LAZR01010698">
    <property type="protein sequence ID" value="KKM65603.1"/>
    <property type="molecule type" value="Genomic_DNA"/>
</dbReference>
<name>A0A0F9J7S5_9ZZZZ</name>
<accession>A0A0F9J7S5</accession>
<gene>
    <name evidence="1" type="ORF">LCGC14_1489610</name>
</gene>
<comment type="caution">
    <text evidence="1">The sequence shown here is derived from an EMBL/GenBank/DDBJ whole genome shotgun (WGS) entry which is preliminary data.</text>
</comment>
<dbReference type="AlphaFoldDB" id="A0A0F9J7S5"/>
<reference evidence="1" key="1">
    <citation type="journal article" date="2015" name="Nature">
        <title>Complex archaea that bridge the gap between prokaryotes and eukaryotes.</title>
        <authorList>
            <person name="Spang A."/>
            <person name="Saw J.H."/>
            <person name="Jorgensen S.L."/>
            <person name="Zaremba-Niedzwiedzka K."/>
            <person name="Martijn J."/>
            <person name="Lind A.E."/>
            <person name="van Eijk R."/>
            <person name="Schleper C."/>
            <person name="Guy L."/>
            <person name="Ettema T.J."/>
        </authorList>
    </citation>
    <scope>NUCLEOTIDE SEQUENCE</scope>
</reference>
<protein>
    <submittedName>
        <fullName evidence="1">Uncharacterized protein</fullName>
    </submittedName>
</protein>
<evidence type="ECO:0000313" key="1">
    <source>
        <dbReference type="EMBL" id="KKM65603.1"/>
    </source>
</evidence>
<proteinExistence type="predicted"/>
<organism evidence="1">
    <name type="scientific">marine sediment metagenome</name>
    <dbReference type="NCBI Taxonomy" id="412755"/>
    <lineage>
        <taxon>unclassified sequences</taxon>
        <taxon>metagenomes</taxon>
        <taxon>ecological metagenomes</taxon>
    </lineage>
</organism>